<name>A0A024C0R1_HELPX</name>
<dbReference type="PROSITE" id="PS50263">
    <property type="entry name" value="CN_HYDROLASE"/>
    <property type="match status" value="1"/>
</dbReference>
<dbReference type="AlphaFoldDB" id="A0A024C0R1"/>
<feature type="active site" description="Nucleophile" evidence="2">
    <location>
        <position position="166"/>
    </location>
</feature>
<dbReference type="NCBIfam" id="NF009803">
    <property type="entry name" value="PRK13287.1"/>
    <property type="match status" value="1"/>
</dbReference>
<dbReference type="Gene3D" id="3.60.110.10">
    <property type="entry name" value="Carbon-nitrogen hydrolase"/>
    <property type="match status" value="1"/>
</dbReference>
<feature type="active site" description="Proton donor" evidence="2">
    <location>
        <position position="133"/>
    </location>
</feature>
<dbReference type="Proteomes" id="UP000272192">
    <property type="component" value="Unassembled WGS sequence"/>
</dbReference>
<dbReference type="EMBL" id="QELB01000094">
    <property type="protein sequence ID" value="RKU93368.1"/>
    <property type="molecule type" value="Genomic_DNA"/>
</dbReference>
<dbReference type="GeneID" id="93237629"/>
<comment type="catalytic activity">
    <reaction evidence="2">
        <text>formamide + H2O = formate + NH4(+)</text>
        <dbReference type="Rhea" id="RHEA:21948"/>
        <dbReference type="ChEBI" id="CHEBI:15377"/>
        <dbReference type="ChEBI" id="CHEBI:15740"/>
        <dbReference type="ChEBI" id="CHEBI:16397"/>
        <dbReference type="ChEBI" id="CHEBI:28938"/>
        <dbReference type="EC" id="3.5.1.49"/>
    </reaction>
</comment>
<dbReference type="EMBL" id="MBGM01000016">
    <property type="protein sequence ID" value="PDW29366.1"/>
    <property type="molecule type" value="Genomic_DNA"/>
</dbReference>
<gene>
    <name evidence="2 6" type="primary">amiF</name>
    <name evidence="4" type="ORF">BB451_07770</name>
    <name evidence="5" type="ORF">DB721_06485</name>
    <name evidence="6" type="ORF">NCTC13094_01517</name>
</gene>
<evidence type="ECO:0000313" key="9">
    <source>
        <dbReference type="Proteomes" id="UP000272192"/>
    </source>
</evidence>
<dbReference type="SMR" id="A0A024C0R1"/>
<keyword evidence="1 2" id="KW-0378">Hydrolase</keyword>
<dbReference type="PANTHER" id="PTHR43674:SF15">
    <property type="entry name" value="FORMAMIDASE"/>
    <property type="match status" value="1"/>
</dbReference>
<proteinExistence type="inferred from homology"/>
<reference evidence="6 8" key="3">
    <citation type="submission" date="2018-06" db="EMBL/GenBank/DDBJ databases">
        <authorList>
            <consortium name="Pathogen Informatics"/>
            <person name="Doyle S."/>
        </authorList>
    </citation>
    <scope>NUCLEOTIDE SEQUENCE [LARGE SCALE GENOMIC DNA]</scope>
    <source>
        <strain evidence="6 8">NCTC13094</strain>
    </source>
</reference>
<evidence type="ECO:0000313" key="8">
    <source>
        <dbReference type="Proteomes" id="UP000254195"/>
    </source>
</evidence>
<evidence type="ECO:0000256" key="2">
    <source>
        <dbReference type="HAMAP-Rule" id="MF_01243"/>
    </source>
</evidence>
<dbReference type="GO" id="GO:0050126">
    <property type="term" value="F:N-carbamoylputrescine amidase activity"/>
    <property type="evidence" value="ECO:0007669"/>
    <property type="project" value="TreeGrafter"/>
</dbReference>
<evidence type="ECO:0000313" key="4">
    <source>
        <dbReference type="EMBL" id="PDW29366.1"/>
    </source>
</evidence>
<dbReference type="InterPro" id="IPR003010">
    <property type="entry name" value="C-N_Hydrolase"/>
</dbReference>
<comment type="similarity">
    <text evidence="2">Belongs to the carbon-nitrogen hydrolase superfamily. Aliphatic amidase family.</text>
</comment>
<dbReference type="PANTHER" id="PTHR43674">
    <property type="entry name" value="NITRILASE C965.09-RELATED"/>
    <property type="match status" value="1"/>
</dbReference>
<dbReference type="HAMAP" id="MF_01243">
    <property type="entry name" value="Formamidase"/>
    <property type="match status" value="1"/>
</dbReference>
<comment type="function">
    <text evidence="2">Is an aliphatic amidase with a restricted substrate specificity, as it only hydrolyzes formamide.</text>
</comment>
<accession>A0A024C0R1</accession>
<dbReference type="RefSeq" id="WP_000534776.1">
    <property type="nucleotide sequence ID" value="NZ_AP017350.1"/>
</dbReference>
<evidence type="ECO:0000313" key="7">
    <source>
        <dbReference type="Proteomes" id="UP000220469"/>
    </source>
</evidence>
<dbReference type="InterPro" id="IPR036526">
    <property type="entry name" value="C-N_Hydrolase_sf"/>
</dbReference>
<evidence type="ECO:0000256" key="1">
    <source>
        <dbReference type="ARBA" id="ARBA00022801"/>
    </source>
</evidence>
<dbReference type="Proteomes" id="UP000220469">
    <property type="component" value="Unassembled WGS sequence"/>
</dbReference>
<dbReference type="EC" id="3.5.1.49" evidence="2"/>
<dbReference type="SUPFAM" id="SSF56317">
    <property type="entry name" value="Carbon-nitrogen hydrolase"/>
    <property type="match status" value="1"/>
</dbReference>
<protein>
    <recommendedName>
        <fullName evidence="2">Formamidase</fullName>
        <ecNumber evidence="2">3.5.1.49</ecNumber>
    </recommendedName>
    <alternativeName>
        <fullName evidence="2">Formamide amidohydrolase</fullName>
    </alternativeName>
</protein>
<organism evidence="6 8">
    <name type="scientific">Helicobacter pylori</name>
    <name type="common">Campylobacter pylori</name>
    <dbReference type="NCBI Taxonomy" id="210"/>
    <lineage>
        <taxon>Bacteria</taxon>
        <taxon>Pseudomonadati</taxon>
        <taxon>Campylobacterota</taxon>
        <taxon>Epsilonproteobacteria</taxon>
        <taxon>Campylobacterales</taxon>
        <taxon>Helicobacteraceae</taxon>
        <taxon>Helicobacter</taxon>
    </lineage>
</organism>
<evidence type="ECO:0000313" key="6">
    <source>
        <dbReference type="EMBL" id="STR28536.1"/>
    </source>
</evidence>
<feature type="domain" description="CN hydrolase" evidence="3">
    <location>
        <begin position="14"/>
        <end position="260"/>
    </location>
</feature>
<evidence type="ECO:0000259" key="3">
    <source>
        <dbReference type="PROSITE" id="PS50263"/>
    </source>
</evidence>
<dbReference type="EMBL" id="UGJP01000005">
    <property type="protein sequence ID" value="STR28536.1"/>
    <property type="molecule type" value="Genomic_DNA"/>
</dbReference>
<reference evidence="5 9" key="2">
    <citation type="submission" date="2018-04" db="EMBL/GenBank/DDBJ databases">
        <title>Complete genome sequences of Helicobacter pylori.</title>
        <authorList>
            <person name="Palau M."/>
            <person name="Minana-Galbis D."/>
        </authorList>
    </citation>
    <scope>NUCLEOTIDE SEQUENCE [LARGE SCALE GENOMIC DNA]</scope>
    <source>
        <strain evidence="5 9">B518</strain>
    </source>
</reference>
<dbReference type="eggNOG" id="COG0388">
    <property type="taxonomic scope" value="Bacteria"/>
</dbReference>
<reference evidence="4 7" key="1">
    <citation type="journal article" date="2017" name="Gut Pathog.">
        <title>Phylogenomics of Colombian Helicobacter pylori isolates.</title>
        <authorList>
            <person name="Gutierrez-Escobar A.J."/>
            <person name="Trujillo E."/>
            <person name="Acevedo O."/>
            <person name="Bravo M.M."/>
        </authorList>
    </citation>
    <scope>NUCLEOTIDE SEQUENCE [LARGE SCALE GENOMIC DNA]</scope>
    <source>
        <strain evidence="4 7">3076</strain>
    </source>
</reference>
<dbReference type="GO" id="GO:0004328">
    <property type="term" value="F:formamidase activity"/>
    <property type="evidence" value="ECO:0007669"/>
    <property type="project" value="UniProtKB-UniRule"/>
</dbReference>
<evidence type="ECO:0000313" key="5">
    <source>
        <dbReference type="EMBL" id="RKU93368.1"/>
    </source>
</evidence>
<dbReference type="InterPro" id="IPR022843">
    <property type="entry name" value="Formamidase"/>
</dbReference>
<dbReference type="GO" id="GO:0033388">
    <property type="term" value="P:putrescine biosynthetic process from arginine"/>
    <property type="evidence" value="ECO:0007669"/>
    <property type="project" value="TreeGrafter"/>
</dbReference>
<dbReference type="Proteomes" id="UP000254195">
    <property type="component" value="Unassembled WGS sequence"/>
</dbReference>
<sequence length="334" mass="37290">MGSIGSMGKPIEGFLVAAIQFPVPIVNSRKDIDHNIESIIRTLHATKAGYPGVELIIFPEYSTQGLNTAKWLSEEFLLDVPGKETELYAKACKEAKVYGVFSIMERNPDSNKNPYNTAIIIDPQGKIILKYRKLFPWNPIEPWYPGDLGMPVCEGPGGSKLAVCICHDGMIPELAREAAYKGCNVYIRISGYSTQVNDQWILTNRSNAWHNLMYTVSVNLAGYDNVFYYFGEGQICNFDGTTLVQGHRNPWEIVTGEIYPKMADNARLSWGLENNIYNLGHRGYVAKPGGEHDAGLTYIKDLAAGKYKLPWEDHMKIKDGSIYGYPTTGGRFGK</sequence>
<dbReference type="CDD" id="cd07565">
    <property type="entry name" value="aliphatic_amidase"/>
    <property type="match status" value="1"/>
</dbReference>
<dbReference type="InterPro" id="IPR050345">
    <property type="entry name" value="Aliph_Amidase/BUP"/>
</dbReference>
<dbReference type="Pfam" id="PF00795">
    <property type="entry name" value="CN_hydrolase"/>
    <property type="match status" value="1"/>
</dbReference>
<feature type="active site" description="Proton acceptor" evidence="2">
    <location>
        <position position="60"/>
    </location>
</feature>